<evidence type="ECO:0000259" key="15">
    <source>
        <dbReference type="Pfam" id="PF08264"/>
    </source>
</evidence>
<dbReference type="InterPro" id="IPR009008">
    <property type="entry name" value="Val/Leu/Ile-tRNA-synth_edit"/>
</dbReference>
<dbReference type="Pfam" id="PF06827">
    <property type="entry name" value="zf-FPG_IleRS"/>
    <property type="match status" value="1"/>
</dbReference>
<dbReference type="PROSITE" id="PS00178">
    <property type="entry name" value="AA_TRNA_LIGASE_I"/>
    <property type="match status" value="1"/>
</dbReference>
<dbReference type="Gene3D" id="3.90.740.10">
    <property type="entry name" value="Valyl/Leucyl/Isoleucyl-tRNA synthetase, editing domain"/>
    <property type="match status" value="1"/>
</dbReference>
<feature type="binding site" evidence="12">
    <location>
        <position position="606"/>
    </location>
    <ligand>
        <name>ATP</name>
        <dbReference type="ChEBI" id="CHEBI:30616"/>
    </ligand>
</feature>
<dbReference type="InterPro" id="IPR013155">
    <property type="entry name" value="M/V/L/I-tRNA-synth_anticd-bd"/>
</dbReference>
<evidence type="ECO:0000256" key="1">
    <source>
        <dbReference type="ARBA" id="ARBA00006887"/>
    </source>
</evidence>
<dbReference type="EMBL" id="JANQAO010000001">
    <property type="protein sequence ID" value="MDM5147149.1"/>
    <property type="molecule type" value="Genomic_DNA"/>
</dbReference>
<organism evidence="16 17">
    <name type="scientific">Candidatus Doriopsillibacter californiensis</name>
    <dbReference type="NCBI Taxonomy" id="2970740"/>
    <lineage>
        <taxon>Bacteria</taxon>
        <taxon>Pseudomonadati</taxon>
        <taxon>Pseudomonadota</taxon>
        <taxon>Gammaproteobacteria</taxon>
        <taxon>Candidatus Tethybacterales</taxon>
        <taxon>Candidatus Persebacteraceae</taxon>
        <taxon>Candidatus Doriopsillibacter</taxon>
    </lineage>
</organism>
<evidence type="ECO:0000256" key="2">
    <source>
        <dbReference type="ARBA" id="ARBA00022490"/>
    </source>
</evidence>
<name>A0ABT7QKB7_9GAMM</name>
<keyword evidence="3 12" id="KW-0436">Ligase</keyword>
<dbReference type="SUPFAM" id="SSF47323">
    <property type="entry name" value="Anticodon-binding domain of a subclass of class I aminoacyl-tRNA synthetases"/>
    <property type="match status" value="1"/>
</dbReference>
<evidence type="ECO:0000256" key="11">
    <source>
        <dbReference type="ARBA" id="ARBA00048359"/>
    </source>
</evidence>
<reference evidence="16" key="1">
    <citation type="submission" date="2022-08" db="EMBL/GenBank/DDBJ databases">
        <authorList>
            <person name="Dzunkova M."/>
            <person name="La Clair J."/>
            <person name="Tyml T."/>
            <person name="Doud D."/>
            <person name="Schulz F."/>
            <person name="Piquer S."/>
            <person name="Porcel Sanchis D."/>
            <person name="Osborn A."/>
            <person name="Robinson D."/>
            <person name="Louie K.B."/>
            <person name="Bowen B.P."/>
            <person name="Bowers R."/>
            <person name="Lee J."/>
            <person name="Arnau Llombart V."/>
            <person name="Diaz Villanueva W."/>
            <person name="Gosliner T."/>
            <person name="Northen T."/>
            <person name="Cheng J.-F."/>
            <person name="Burkart M.D."/>
            <person name="Woyke T."/>
        </authorList>
    </citation>
    <scope>NUCLEOTIDE SEQUENCE</scope>
    <source>
        <strain evidence="16">Df01</strain>
    </source>
</reference>
<proteinExistence type="inferred from homology"/>
<dbReference type="GO" id="GO:0004822">
    <property type="term" value="F:isoleucine-tRNA ligase activity"/>
    <property type="evidence" value="ECO:0007669"/>
    <property type="project" value="UniProtKB-EC"/>
</dbReference>
<dbReference type="Gene3D" id="3.40.50.620">
    <property type="entry name" value="HUPs"/>
    <property type="match status" value="2"/>
</dbReference>
<dbReference type="InterPro" id="IPR002300">
    <property type="entry name" value="aa-tRNA-synth_Ia"/>
</dbReference>
<evidence type="ECO:0000256" key="3">
    <source>
        <dbReference type="ARBA" id="ARBA00022598"/>
    </source>
</evidence>
<dbReference type="InterPro" id="IPR002301">
    <property type="entry name" value="Ile-tRNA-ligase"/>
</dbReference>
<dbReference type="PRINTS" id="PR00984">
    <property type="entry name" value="TRNASYNTHILE"/>
</dbReference>
<evidence type="ECO:0000256" key="8">
    <source>
        <dbReference type="ARBA" id="ARBA00022917"/>
    </source>
</evidence>
<keyword evidence="5 12" id="KW-0547">Nucleotide-binding</keyword>
<keyword evidence="2 12" id="KW-0963">Cytoplasm</keyword>
<dbReference type="Proteomes" id="UP001168167">
    <property type="component" value="Unassembled WGS sequence"/>
</dbReference>
<dbReference type="InterPro" id="IPR023585">
    <property type="entry name" value="Ile-tRNA-ligase_type1"/>
</dbReference>
<dbReference type="SUPFAM" id="SSF50677">
    <property type="entry name" value="ValRS/IleRS/LeuRS editing domain"/>
    <property type="match status" value="1"/>
</dbReference>
<dbReference type="Gene3D" id="1.10.730.20">
    <property type="match status" value="1"/>
</dbReference>
<keyword evidence="6 12" id="KW-0862">Zinc</keyword>
<evidence type="ECO:0000259" key="13">
    <source>
        <dbReference type="Pfam" id="PF00133"/>
    </source>
</evidence>
<evidence type="ECO:0000313" key="17">
    <source>
        <dbReference type="Proteomes" id="UP001168167"/>
    </source>
</evidence>
<dbReference type="PANTHER" id="PTHR42765:SF1">
    <property type="entry name" value="ISOLEUCINE--TRNA LIGASE, MITOCHONDRIAL"/>
    <property type="match status" value="1"/>
</dbReference>
<feature type="binding site" evidence="12">
    <location>
        <position position="890"/>
    </location>
    <ligand>
        <name>Zn(2+)</name>
        <dbReference type="ChEBI" id="CHEBI:29105"/>
    </ligand>
</feature>
<keyword evidence="4 12" id="KW-0479">Metal-binding</keyword>
<accession>A0ABT7QKB7</accession>
<comment type="subunit">
    <text evidence="12">Monomer.</text>
</comment>
<evidence type="ECO:0000256" key="4">
    <source>
        <dbReference type="ARBA" id="ARBA00022723"/>
    </source>
</evidence>
<dbReference type="InterPro" id="IPR033708">
    <property type="entry name" value="Anticodon_Ile_BEm"/>
</dbReference>
<dbReference type="CDD" id="cd07960">
    <property type="entry name" value="Anticodon_Ia_Ile_BEm"/>
    <property type="match status" value="1"/>
</dbReference>
<dbReference type="Pfam" id="PF00133">
    <property type="entry name" value="tRNA-synt_1"/>
    <property type="match status" value="1"/>
</dbReference>
<evidence type="ECO:0000259" key="14">
    <source>
        <dbReference type="Pfam" id="PF06827"/>
    </source>
</evidence>
<dbReference type="InterPro" id="IPR014729">
    <property type="entry name" value="Rossmann-like_a/b/a_fold"/>
</dbReference>
<feature type="binding site" evidence="12">
    <location>
        <position position="562"/>
    </location>
    <ligand>
        <name>L-isoleucyl-5'-AMP</name>
        <dbReference type="ChEBI" id="CHEBI:178002"/>
    </ligand>
</feature>
<comment type="domain">
    <text evidence="12">IleRS has two distinct active sites: one for aminoacylation and one for editing. The misactivated valine is translocated from the active site to the editing site, which sterically excludes the correctly activated isoleucine. The single editing site contains two valyl binding pockets, one specific for each substrate (Val-AMP or Val-tRNA(Ile)).</text>
</comment>
<feature type="binding site" evidence="12">
    <location>
        <position position="893"/>
    </location>
    <ligand>
        <name>Zn(2+)</name>
        <dbReference type="ChEBI" id="CHEBI:29105"/>
    </ligand>
</feature>
<feature type="domain" description="Methionyl/Valyl/Leucyl/Isoleucyl-tRNA synthetase anticodon-binding" evidence="15">
    <location>
        <begin position="686"/>
        <end position="840"/>
    </location>
</feature>
<evidence type="ECO:0000256" key="10">
    <source>
        <dbReference type="ARBA" id="ARBA00025217"/>
    </source>
</evidence>
<keyword evidence="9 12" id="KW-0030">Aminoacyl-tRNA synthetase</keyword>
<gene>
    <name evidence="12 16" type="primary">ileS</name>
    <name evidence="16" type="ORF">NQX30_01980</name>
</gene>
<reference evidence="16" key="2">
    <citation type="journal article" date="2023" name="Microbiome">
        <title>Synthase-selected sorting approach identifies a beta-lactone synthase in a nudibranch symbiotic bacterium.</title>
        <authorList>
            <person name="Dzunkova M."/>
            <person name="La Clair J.J."/>
            <person name="Tyml T."/>
            <person name="Doud D."/>
            <person name="Schulz F."/>
            <person name="Piquer-Esteban S."/>
            <person name="Porcel Sanchis D."/>
            <person name="Osborn A."/>
            <person name="Robinson D."/>
            <person name="Louie K.B."/>
            <person name="Bowen B.P."/>
            <person name="Bowers R.M."/>
            <person name="Lee J."/>
            <person name="Arnau V."/>
            <person name="Diaz-Villanueva W."/>
            <person name="Stepanauskas R."/>
            <person name="Gosliner T."/>
            <person name="Date S.V."/>
            <person name="Northen T.R."/>
            <person name="Cheng J.F."/>
            <person name="Burkart M.D."/>
            <person name="Woyke T."/>
        </authorList>
    </citation>
    <scope>NUCLEOTIDE SEQUENCE</scope>
    <source>
        <strain evidence="16">Df01</strain>
    </source>
</reference>
<comment type="subcellular location">
    <subcellularLocation>
        <location evidence="12">Cytoplasm</location>
    </subcellularLocation>
</comment>
<dbReference type="EC" id="6.1.1.5" evidence="12"/>
<comment type="cofactor">
    <cofactor evidence="12">
        <name>Zn(2+)</name>
        <dbReference type="ChEBI" id="CHEBI:29105"/>
    </cofactor>
    <text evidence="12">Binds 1 zinc ion per subunit.</text>
</comment>
<comment type="caution">
    <text evidence="16">The sequence shown here is derived from an EMBL/GenBank/DDBJ whole genome shotgun (WGS) entry which is preliminary data.</text>
</comment>
<evidence type="ECO:0000256" key="12">
    <source>
        <dbReference type="HAMAP-Rule" id="MF_02002"/>
    </source>
</evidence>
<feature type="short sequence motif" description="'HIGH' region" evidence="12">
    <location>
        <begin position="59"/>
        <end position="69"/>
    </location>
</feature>
<comment type="similarity">
    <text evidence="1 12">Belongs to the class-I aminoacyl-tRNA synthetase family. IleS type 1 subfamily.</text>
</comment>
<dbReference type="Pfam" id="PF08264">
    <property type="entry name" value="Anticodon_1"/>
    <property type="match status" value="1"/>
</dbReference>
<dbReference type="SUPFAM" id="SSF52374">
    <property type="entry name" value="Nucleotidylyl transferase"/>
    <property type="match status" value="1"/>
</dbReference>
<dbReference type="InterPro" id="IPR050081">
    <property type="entry name" value="Ile-tRNA_ligase"/>
</dbReference>
<evidence type="ECO:0000256" key="9">
    <source>
        <dbReference type="ARBA" id="ARBA00023146"/>
    </source>
</evidence>
<evidence type="ECO:0000313" key="16">
    <source>
        <dbReference type="EMBL" id="MDM5147149.1"/>
    </source>
</evidence>
<keyword evidence="17" id="KW-1185">Reference proteome</keyword>
<keyword evidence="8 12" id="KW-0648">Protein biosynthesis</keyword>
<comment type="catalytic activity">
    <reaction evidence="11 12">
        <text>tRNA(Ile) + L-isoleucine + ATP = L-isoleucyl-tRNA(Ile) + AMP + diphosphate</text>
        <dbReference type="Rhea" id="RHEA:11060"/>
        <dbReference type="Rhea" id="RHEA-COMP:9666"/>
        <dbReference type="Rhea" id="RHEA-COMP:9695"/>
        <dbReference type="ChEBI" id="CHEBI:30616"/>
        <dbReference type="ChEBI" id="CHEBI:33019"/>
        <dbReference type="ChEBI" id="CHEBI:58045"/>
        <dbReference type="ChEBI" id="CHEBI:78442"/>
        <dbReference type="ChEBI" id="CHEBI:78528"/>
        <dbReference type="ChEBI" id="CHEBI:456215"/>
        <dbReference type="EC" id="6.1.1.5"/>
    </reaction>
</comment>
<evidence type="ECO:0000256" key="7">
    <source>
        <dbReference type="ARBA" id="ARBA00022840"/>
    </source>
</evidence>
<evidence type="ECO:0000256" key="5">
    <source>
        <dbReference type="ARBA" id="ARBA00022741"/>
    </source>
</evidence>
<dbReference type="PANTHER" id="PTHR42765">
    <property type="entry name" value="SOLEUCYL-TRNA SYNTHETASE"/>
    <property type="match status" value="1"/>
</dbReference>
<dbReference type="InterPro" id="IPR010663">
    <property type="entry name" value="Znf_FPG/IleRS"/>
</dbReference>
<feature type="binding site" evidence="12">
    <location>
        <position position="910"/>
    </location>
    <ligand>
        <name>Zn(2+)</name>
        <dbReference type="ChEBI" id="CHEBI:29105"/>
    </ligand>
</feature>
<feature type="domain" description="Aminoacyl-tRNA synthetase class Ia" evidence="13">
    <location>
        <begin position="29"/>
        <end position="642"/>
    </location>
</feature>
<feature type="binding site" evidence="12">
    <location>
        <position position="913"/>
    </location>
    <ligand>
        <name>Zn(2+)</name>
        <dbReference type="ChEBI" id="CHEBI:29105"/>
    </ligand>
</feature>
<keyword evidence="7 12" id="KW-0067">ATP-binding</keyword>
<dbReference type="InterPro" id="IPR009080">
    <property type="entry name" value="tRNAsynth_Ia_anticodon-bd"/>
</dbReference>
<sequence>MSKKYAETLNLFDSPFPMRGNLAKREPDMLAAWERRQLYQQVRKTARGRKTFVLHDGPPYANGDLHVGHVVNKVLKDIIVRSKTLAGYDAPYKPGWDCHGLPIEHQVEKSGGDRANPDAFRRQCRTFAETQIVRQKAGFIRMGVFGDWNNPYKTMDVSTEAGIIRMLGNIYKRGLISHRLKSVSWCVNCESALAEAEIEYEDHQSLAVDVAFAAADSVAVNHVFGVASKTSVFAVIWTTTTWTLPANRAIVVHPELEYVLVETTDKRRFIVAENLREASLARWNMAAATIIGRAKGAALGGLAFRHPFYERESMLLTGEHVTAEVGTGLVHTAPAHGEDDFNVGIKHGLPLESPVDGGGYFIASLPLFGGMKAQDAVLHIADMLAQSGHLLARENYSHSYPKCWRHKSPIVFRTDWQWFMDMDVPFAEGRTLRETARQAIAETTFCPPWGKNRIDAMVAGRPNWCLSRQRFWNVPIPFFLHKETGQLHPRTAEIVEQAAGIVEQGGIEAWFAISTKAVLGDEADNYDKVRDTLDVWFDSGATHYAVMGWTGDEASRPDMYLEGSDQHRGWFQSSLMTGCATHGRAPYRQVLTHGFVIAGDGRKMSKSLGNAMSPEDIINDKGADILRLWVGSSDYGGEISLSDEILNRVIEIYRRVRNTVRFLLVNVSDFSPQADIVVPDDMLEIDRLMLGRTEIFRQAIVAHYDNYDFHEAVRRLHRFCSVELGSFYLDILKDRLYTCPQNSHSRRSAQSALYHITELLIKAIAPVLCFTADEAWRALVGDEEDSPLLHTWEASLPQADDGEVLAKKWMAIDEWRALALREIEVQRAAGNIRSSLEAEVEFAGDADSLSSLQSLGSEARHAFIVSAVSFVEQPDSTPAVTVRKSAHTKCARCWHHEADIGVHVVHAELCGRCVATLSGSDGGRRFV</sequence>
<comment type="function">
    <text evidence="10 12">Catalyzes the attachment of isoleucine to tRNA(Ile). As IleRS can inadvertently accommodate and process structurally similar amino acids such as valine, to avoid such errors it has two additional distinct tRNA(Ile)-dependent editing activities. One activity is designated as 'pretransfer' editing and involves the hydrolysis of activated Val-AMP. The other activity is designated 'posttransfer' editing and involves deacylation of mischarged Val-tRNA(Ile).</text>
</comment>
<dbReference type="NCBIfam" id="TIGR00392">
    <property type="entry name" value="ileS"/>
    <property type="match status" value="1"/>
</dbReference>
<dbReference type="InterPro" id="IPR001412">
    <property type="entry name" value="aa-tRNA-synth_I_CS"/>
</dbReference>
<evidence type="ECO:0000256" key="6">
    <source>
        <dbReference type="ARBA" id="ARBA00022833"/>
    </source>
</evidence>
<feature type="short sequence motif" description="'KMSKS' region" evidence="12">
    <location>
        <begin position="603"/>
        <end position="607"/>
    </location>
</feature>
<feature type="domain" description="Zinc finger FPG/IleRS-type" evidence="14">
    <location>
        <begin position="889"/>
        <end position="914"/>
    </location>
</feature>
<dbReference type="HAMAP" id="MF_02002">
    <property type="entry name" value="Ile_tRNA_synth_type1"/>
    <property type="match status" value="1"/>
</dbReference>
<protein>
    <recommendedName>
        <fullName evidence="12">Isoleucine--tRNA ligase</fullName>
        <ecNumber evidence="12">6.1.1.5</ecNumber>
    </recommendedName>
    <alternativeName>
        <fullName evidence="12">Isoleucyl-tRNA synthetase</fullName>
        <shortName evidence="12">IleRS</shortName>
    </alternativeName>
</protein>